<keyword evidence="3" id="KW-0067">ATP-binding</keyword>
<protein>
    <recommendedName>
        <fullName evidence="7">Mur ligase C-terminal domain-containing protein</fullName>
    </recommendedName>
</protein>
<dbReference type="SUPFAM" id="SSF53244">
    <property type="entry name" value="MurD-like peptide ligases, peptide-binding domain"/>
    <property type="match status" value="1"/>
</dbReference>
<dbReference type="GO" id="GO:0005524">
    <property type="term" value="F:ATP binding"/>
    <property type="evidence" value="ECO:0007669"/>
    <property type="project" value="UniProtKB-KW"/>
</dbReference>
<evidence type="ECO:0000256" key="3">
    <source>
        <dbReference type="ARBA" id="ARBA00022840"/>
    </source>
</evidence>
<dbReference type="InParanoid" id="A0A1E7EWI8"/>
<dbReference type="AlphaFoldDB" id="A0A1E7EWI8"/>
<dbReference type="GO" id="GO:0005739">
    <property type="term" value="C:mitochondrion"/>
    <property type="evidence" value="ECO:0007669"/>
    <property type="project" value="TreeGrafter"/>
</dbReference>
<feature type="region of interest" description="Disordered" evidence="4">
    <location>
        <begin position="59"/>
        <end position="102"/>
    </location>
</feature>
<evidence type="ECO:0000256" key="2">
    <source>
        <dbReference type="ARBA" id="ARBA00022741"/>
    </source>
</evidence>
<dbReference type="PANTHER" id="PTHR11136:SF5">
    <property type="entry name" value="FOLYLPOLYGLUTAMATE SYNTHASE, MITOCHONDRIAL"/>
    <property type="match status" value="1"/>
</dbReference>
<dbReference type="GO" id="GO:0004326">
    <property type="term" value="F:tetrahydrofolylpolyglutamate synthase activity"/>
    <property type="evidence" value="ECO:0007669"/>
    <property type="project" value="InterPro"/>
</dbReference>
<dbReference type="OrthoDB" id="5212574at2759"/>
<dbReference type="EMBL" id="KV784372">
    <property type="protein sequence ID" value="OEU10331.1"/>
    <property type="molecule type" value="Genomic_DNA"/>
</dbReference>
<dbReference type="PANTHER" id="PTHR11136">
    <property type="entry name" value="FOLYLPOLYGLUTAMATE SYNTHASE-RELATED"/>
    <property type="match status" value="1"/>
</dbReference>
<keyword evidence="1" id="KW-0436">Ligase</keyword>
<evidence type="ECO:0008006" key="7">
    <source>
        <dbReference type="Google" id="ProtNLM"/>
    </source>
</evidence>
<evidence type="ECO:0000256" key="4">
    <source>
        <dbReference type="SAM" id="MobiDB-lite"/>
    </source>
</evidence>
<accession>A0A1E7EWI8</accession>
<evidence type="ECO:0000313" key="6">
    <source>
        <dbReference type="Proteomes" id="UP000095751"/>
    </source>
</evidence>
<dbReference type="InterPro" id="IPR036615">
    <property type="entry name" value="Mur_ligase_C_dom_sf"/>
</dbReference>
<feature type="compositionally biased region" description="Gly residues" evidence="4">
    <location>
        <begin position="75"/>
        <end position="89"/>
    </location>
</feature>
<proteinExistence type="predicted"/>
<name>A0A1E7EWI8_9STRA</name>
<dbReference type="InterPro" id="IPR001645">
    <property type="entry name" value="Folylpolyglutamate_synth"/>
</dbReference>
<keyword evidence="6" id="KW-1185">Reference proteome</keyword>
<sequence>MTLNALSNATWPGRCQTLMWPSSSSSLPFDDDHNRSNKKKNVRFYLDGAHTPQSLDATVEWFRSKSNSSSSSNGTGSGETDGGGSGSGGGDEKPQSSQSSPPVLPILVFNCSHERNPVELLELLLKHQSGFSRVYFAQSDTSRPSPIAKASAESFLKERGITIREELLSDEGKKTDDDSEGEIEGKMNTKTTTTTWQETLAIIWKHLLIQSTADTKSTSASALVSSSQTRDQDSSSIIRCNMTANEIVQEISLLVQQQQKRKDRGEDDDDDDDSKTTLPLQEVFVTGSLYLVGSFLTALGWTEESSPT</sequence>
<reference evidence="5 6" key="1">
    <citation type="submission" date="2016-09" db="EMBL/GenBank/DDBJ databases">
        <title>Extensive genetic diversity and differential bi-allelic expression allows diatom success in the polar Southern Ocean.</title>
        <authorList>
            <consortium name="DOE Joint Genome Institute"/>
            <person name="Mock T."/>
            <person name="Otillar R.P."/>
            <person name="Strauss J."/>
            <person name="Dupont C."/>
            <person name="Frickenhaus S."/>
            <person name="Maumus F."/>
            <person name="Mcmullan M."/>
            <person name="Sanges R."/>
            <person name="Schmutz J."/>
            <person name="Toseland A."/>
            <person name="Valas R."/>
            <person name="Veluchamy A."/>
            <person name="Ward B.J."/>
            <person name="Allen A."/>
            <person name="Barry K."/>
            <person name="Falciatore A."/>
            <person name="Ferrante M."/>
            <person name="Fortunato A.E."/>
            <person name="Gloeckner G."/>
            <person name="Gruber A."/>
            <person name="Hipkin R."/>
            <person name="Janech M."/>
            <person name="Kroth P."/>
            <person name="Leese F."/>
            <person name="Lindquist E."/>
            <person name="Lyon B.R."/>
            <person name="Martin J."/>
            <person name="Mayer C."/>
            <person name="Parker M."/>
            <person name="Quesneville H."/>
            <person name="Raymond J."/>
            <person name="Uhlig C."/>
            <person name="Valentin K.U."/>
            <person name="Worden A.Z."/>
            <person name="Armbrust E.V."/>
            <person name="Bowler C."/>
            <person name="Green B."/>
            <person name="Moulton V."/>
            <person name="Van Oosterhout C."/>
            <person name="Grigoriev I."/>
        </authorList>
    </citation>
    <scope>NUCLEOTIDE SEQUENCE [LARGE SCALE GENOMIC DNA]</scope>
    <source>
        <strain evidence="5 6">CCMP1102</strain>
    </source>
</reference>
<organism evidence="5 6">
    <name type="scientific">Fragilariopsis cylindrus CCMP1102</name>
    <dbReference type="NCBI Taxonomy" id="635003"/>
    <lineage>
        <taxon>Eukaryota</taxon>
        <taxon>Sar</taxon>
        <taxon>Stramenopiles</taxon>
        <taxon>Ochrophyta</taxon>
        <taxon>Bacillariophyta</taxon>
        <taxon>Bacillariophyceae</taxon>
        <taxon>Bacillariophycidae</taxon>
        <taxon>Bacillariales</taxon>
        <taxon>Bacillariaceae</taxon>
        <taxon>Fragilariopsis</taxon>
    </lineage>
</organism>
<evidence type="ECO:0000256" key="1">
    <source>
        <dbReference type="ARBA" id="ARBA00022598"/>
    </source>
</evidence>
<feature type="region of interest" description="Disordered" evidence="4">
    <location>
        <begin position="257"/>
        <end position="278"/>
    </location>
</feature>
<dbReference type="Proteomes" id="UP000095751">
    <property type="component" value="Unassembled WGS sequence"/>
</dbReference>
<gene>
    <name evidence="5" type="ORF">FRACYDRAFT_247318</name>
</gene>
<evidence type="ECO:0000313" key="5">
    <source>
        <dbReference type="EMBL" id="OEU10331.1"/>
    </source>
</evidence>
<dbReference type="Gene3D" id="3.90.190.20">
    <property type="entry name" value="Mur ligase, C-terminal domain"/>
    <property type="match status" value="1"/>
</dbReference>
<dbReference type="KEGG" id="fcy:FRACYDRAFT_247318"/>
<keyword evidence="2" id="KW-0547">Nucleotide-binding</keyword>
<feature type="compositionally biased region" description="Low complexity" evidence="4">
    <location>
        <begin position="64"/>
        <end position="74"/>
    </location>
</feature>
<dbReference type="GO" id="GO:0005829">
    <property type="term" value="C:cytosol"/>
    <property type="evidence" value="ECO:0007669"/>
    <property type="project" value="TreeGrafter"/>
</dbReference>